<dbReference type="PANTHER" id="PTHR34043">
    <property type="entry name" value="ALPHA/BETA-HYDROLASES SUPERFAMILY PROTEIN"/>
    <property type="match status" value="1"/>
</dbReference>
<keyword evidence="7" id="KW-0442">Lipid degradation</keyword>
<dbReference type="Proteomes" id="UP000602076">
    <property type="component" value="Unassembled WGS sequence"/>
</dbReference>
<comment type="catalytic activity">
    <reaction evidence="1">
        <text>a triacylglycerol + H2O = a diacylglycerol + a fatty acid + H(+)</text>
        <dbReference type="Rhea" id="RHEA:12044"/>
        <dbReference type="ChEBI" id="CHEBI:15377"/>
        <dbReference type="ChEBI" id="CHEBI:15378"/>
        <dbReference type="ChEBI" id="CHEBI:17855"/>
        <dbReference type="ChEBI" id="CHEBI:18035"/>
        <dbReference type="ChEBI" id="CHEBI:28868"/>
        <dbReference type="EC" id="3.1.1.3"/>
    </reaction>
</comment>
<organism evidence="10 11">
    <name type="scientific">Peribacillus faecalis</name>
    <dbReference type="NCBI Taxonomy" id="2772559"/>
    <lineage>
        <taxon>Bacteria</taxon>
        <taxon>Bacillati</taxon>
        <taxon>Bacillota</taxon>
        <taxon>Bacilli</taxon>
        <taxon>Bacillales</taxon>
        <taxon>Bacillaceae</taxon>
        <taxon>Peribacillus</taxon>
    </lineage>
</organism>
<gene>
    <name evidence="10" type="ORF">IEO70_12080</name>
</gene>
<keyword evidence="11" id="KW-1185">Reference proteome</keyword>
<evidence type="ECO:0000259" key="9">
    <source>
        <dbReference type="Pfam" id="PF24708"/>
    </source>
</evidence>
<dbReference type="GO" id="GO:0016042">
    <property type="term" value="P:lipid catabolic process"/>
    <property type="evidence" value="ECO:0007669"/>
    <property type="project" value="UniProtKB-KW"/>
</dbReference>
<dbReference type="GO" id="GO:0004806">
    <property type="term" value="F:triacylglycerol lipase activity"/>
    <property type="evidence" value="ECO:0007669"/>
    <property type="project" value="UniProtKB-EC"/>
</dbReference>
<dbReference type="EC" id="3.1.1.3" evidence="3"/>
<evidence type="ECO:0000256" key="7">
    <source>
        <dbReference type="ARBA" id="ARBA00022963"/>
    </source>
</evidence>
<keyword evidence="8" id="KW-0443">Lipid metabolism</keyword>
<dbReference type="EMBL" id="JACXSI010000027">
    <property type="protein sequence ID" value="MBD3109099.1"/>
    <property type="molecule type" value="Genomic_DNA"/>
</dbReference>
<sequence length="418" mass="47264">MARIFAISFIILFLLLGAVMMRDGVKEEQVSSFIQKNDYPIIFVHGLAGWGRDEVFGLKYWGGLNDFEKHLNTKGYTTYTAAVGPISSNYDRAIELYYYIKGGTVDYGAFHAESYGHSRYGRTYKGIYPQWDSEHPIHLIGHSMGGLTSRALVDLLIDGNVEEQAYAASIPGEELSPLFKGNQDWIHSVTTIGTPHNGSTFAESDNELVLFIKGLVLEIAALSGGDVSAFDYDFKLDQWGIERGANEEFEGYLQRVMNNGLWSSEDLSIHDLHTKGAFYNNEWMDTHKEVYYFSYTGQTTSANELTKRHLPNLLTNPLIIQPAMFIGSFSRTESNPIIDESWWPNDGLVSTVSSIHPFGHPATIYTEREDIKKGVWNYYPVRHEWDHLDQVGFTVAPYTDMNKFYEKVAGQLLALPAR</sequence>
<evidence type="ECO:0000256" key="5">
    <source>
        <dbReference type="ARBA" id="ARBA00022729"/>
    </source>
</evidence>
<accession>A0A927CXS1</accession>
<evidence type="ECO:0000256" key="3">
    <source>
        <dbReference type="ARBA" id="ARBA00013279"/>
    </source>
</evidence>
<keyword evidence="6" id="KW-0378">Hydrolase</keyword>
<evidence type="ECO:0000256" key="4">
    <source>
        <dbReference type="ARBA" id="ARBA00022525"/>
    </source>
</evidence>
<dbReference type="GO" id="GO:0005576">
    <property type="term" value="C:extracellular region"/>
    <property type="evidence" value="ECO:0007669"/>
    <property type="project" value="UniProtKB-SubCell"/>
</dbReference>
<dbReference type="PANTHER" id="PTHR34043:SF3">
    <property type="entry name" value="ALPHA_BETA-HYDROLASES SUPERFAMILY PROTEIN"/>
    <property type="match status" value="1"/>
</dbReference>
<evidence type="ECO:0000256" key="8">
    <source>
        <dbReference type="ARBA" id="ARBA00023098"/>
    </source>
</evidence>
<evidence type="ECO:0000313" key="10">
    <source>
        <dbReference type="EMBL" id="MBD3109099.1"/>
    </source>
</evidence>
<evidence type="ECO:0000313" key="11">
    <source>
        <dbReference type="Proteomes" id="UP000602076"/>
    </source>
</evidence>
<evidence type="ECO:0000256" key="6">
    <source>
        <dbReference type="ARBA" id="ARBA00022801"/>
    </source>
</evidence>
<evidence type="ECO:0000256" key="1">
    <source>
        <dbReference type="ARBA" id="ARBA00001024"/>
    </source>
</evidence>
<dbReference type="InterPro" id="IPR056304">
    <property type="entry name" value="Lip-like_C"/>
</dbReference>
<dbReference type="InterPro" id="IPR029058">
    <property type="entry name" value="AB_hydrolase_fold"/>
</dbReference>
<comment type="caution">
    <text evidence="10">The sequence shown here is derived from an EMBL/GenBank/DDBJ whole genome shotgun (WGS) entry which is preliminary data.</text>
</comment>
<keyword evidence="5" id="KW-0732">Signal</keyword>
<name>A0A927CXS1_9BACI</name>
<proteinExistence type="predicted"/>
<keyword evidence="4" id="KW-0964">Secreted</keyword>
<protein>
    <recommendedName>
        <fullName evidence="3">triacylglycerol lipase</fullName>
        <ecNumber evidence="3">3.1.1.3</ecNumber>
    </recommendedName>
</protein>
<dbReference type="RefSeq" id="WP_190998639.1">
    <property type="nucleotide sequence ID" value="NZ_JACXSI010000027.1"/>
</dbReference>
<reference evidence="10" key="1">
    <citation type="submission" date="2020-09" db="EMBL/GenBank/DDBJ databases">
        <title>Bacillus faecalis sp. nov., a moderately halophilic bacterium isolated from cow faeces.</title>
        <authorList>
            <person name="Jiang L."/>
            <person name="Lee J."/>
        </authorList>
    </citation>
    <scope>NUCLEOTIDE SEQUENCE</scope>
    <source>
        <strain evidence="10">AGMB 02131</strain>
    </source>
</reference>
<comment type="subcellular location">
    <subcellularLocation>
        <location evidence="2">Secreted</location>
    </subcellularLocation>
</comment>
<evidence type="ECO:0000256" key="2">
    <source>
        <dbReference type="ARBA" id="ARBA00004613"/>
    </source>
</evidence>
<dbReference type="SUPFAM" id="SSF53474">
    <property type="entry name" value="alpha/beta-Hydrolases"/>
    <property type="match status" value="1"/>
</dbReference>
<feature type="domain" description="Lipase-like C-terminal" evidence="9">
    <location>
        <begin position="37"/>
        <end position="412"/>
    </location>
</feature>
<dbReference type="Gene3D" id="3.40.50.1820">
    <property type="entry name" value="alpha/beta hydrolase"/>
    <property type="match status" value="1"/>
</dbReference>
<dbReference type="Pfam" id="PF24708">
    <property type="entry name" value="Lip_C"/>
    <property type="match status" value="1"/>
</dbReference>
<dbReference type="AlphaFoldDB" id="A0A927CXS1"/>